<name>A0A4C1ZSZ8_EUMVA</name>
<reference evidence="1 2" key="1">
    <citation type="journal article" date="2019" name="Commun. Biol.">
        <title>The bagworm genome reveals a unique fibroin gene that provides high tensile strength.</title>
        <authorList>
            <person name="Kono N."/>
            <person name="Nakamura H."/>
            <person name="Ohtoshi R."/>
            <person name="Tomita M."/>
            <person name="Numata K."/>
            <person name="Arakawa K."/>
        </authorList>
    </citation>
    <scope>NUCLEOTIDE SEQUENCE [LARGE SCALE GENOMIC DNA]</scope>
</reference>
<dbReference type="AlphaFoldDB" id="A0A4C1ZSZ8"/>
<proteinExistence type="predicted"/>
<evidence type="ECO:0000313" key="1">
    <source>
        <dbReference type="EMBL" id="GBP90552.1"/>
    </source>
</evidence>
<sequence>MPTDRPQKRALVIADSAMPTGDSPSPHTLLPEYVLASAALADRCLRPTVLMVHWQGHAISEAAPPASTSH</sequence>
<organism evidence="1 2">
    <name type="scientific">Eumeta variegata</name>
    <name type="common">Bagworm moth</name>
    <name type="synonym">Eumeta japonica</name>
    <dbReference type="NCBI Taxonomy" id="151549"/>
    <lineage>
        <taxon>Eukaryota</taxon>
        <taxon>Metazoa</taxon>
        <taxon>Ecdysozoa</taxon>
        <taxon>Arthropoda</taxon>
        <taxon>Hexapoda</taxon>
        <taxon>Insecta</taxon>
        <taxon>Pterygota</taxon>
        <taxon>Neoptera</taxon>
        <taxon>Endopterygota</taxon>
        <taxon>Lepidoptera</taxon>
        <taxon>Glossata</taxon>
        <taxon>Ditrysia</taxon>
        <taxon>Tineoidea</taxon>
        <taxon>Psychidae</taxon>
        <taxon>Oiketicinae</taxon>
        <taxon>Eumeta</taxon>
    </lineage>
</organism>
<comment type="caution">
    <text evidence="1">The sequence shown here is derived from an EMBL/GenBank/DDBJ whole genome shotgun (WGS) entry which is preliminary data.</text>
</comment>
<protein>
    <submittedName>
        <fullName evidence="1">Uncharacterized protein</fullName>
    </submittedName>
</protein>
<evidence type="ECO:0000313" key="2">
    <source>
        <dbReference type="Proteomes" id="UP000299102"/>
    </source>
</evidence>
<dbReference type="Proteomes" id="UP000299102">
    <property type="component" value="Unassembled WGS sequence"/>
</dbReference>
<gene>
    <name evidence="1" type="ORF">EVAR_64672_1</name>
</gene>
<dbReference type="EMBL" id="BGZK01002090">
    <property type="protein sequence ID" value="GBP90552.1"/>
    <property type="molecule type" value="Genomic_DNA"/>
</dbReference>
<accession>A0A4C1ZSZ8</accession>
<keyword evidence="2" id="KW-1185">Reference proteome</keyword>